<dbReference type="EC" id="3.6.1.66" evidence="10"/>
<keyword evidence="7 10" id="KW-0546">Nucleotide metabolism</keyword>
<dbReference type="SUPFAM" id="SSF52972">
    <property type="entry name" value="ITPase-like"/>
    <property type="match status" value="1"/>
</dbReference>
<dbReference type="CDD" id="cd00515">
    <property type="entry name" value="HAM1"/>
    <property type="match status" value="1"/>
</dbReference>
<comment type="catalytic activity">
    <reaction evidence="9 10">
        <text>XTP + H2O = XMP + diphosphate + H(+)</text>
        <dbReference type="Rhea" id="RHEA:28610"/>
        <dbReference type="ChEBI" id="CHEBI:15377"/>
        <dbReference type="ChEBI" id="CHEBI:15378"/>
        <dbReference type="ChEBI" id="CHEBI:33019"/>
        <dbReference type="ChEBI" id="CHEBI:57464"/>
        <dbReference type="ChEBI" id="CHEBI:61314"/>
        <dbReference type="EC" id="3.6.1.66"/>
    </reaction>
</comment>
<keyword evidence="6 10" id="KW-0460">Magnesium</keyword>
<dbReference type="GO" id="GO:0035870">
    <property type="term" value="F:dITP diphosphatase activity"/>
    <property type="evidence" value="ECO:0007669"/>
    <property type="project" value="UniProtKB-UniRule"/>
</dbReference>
<comment type="function">
    <text evidence="10">Pyrophosphatase that catalyzes the hydrolysis of nucleoside triphosphates to their monophosphate derivatives, with a high preference for the non-canonical purine nucleotides XTP (xanthosine triphosphate), dITP (deoxyinosine triphosphate) and ITP. Seems to function as a house-cleaning enzyme that removes non-canonical purine nucleotides from the nucleotide pool, thus preventing their incorporation into DNA/RNA and avoiding chromosomal lesions.</text>
</comment>
<dbReference type="GO" id="GO:0046872">
    <property type="term" value="F:metal ion binding"/>
    <property type="evidence" value="ECO:0007669"/>
    <property type="project" value="UniProtKB-KW"/>
</dbReference>
<keyword evidence="3 10" id="KW-0479">Metal-binding</keyword>
<keyword evidence="4 10" id="KW-0547">Nucleotide-binding</keyword>
<evidence type="ECO:0000256" key="10">
    <source>
        <dbReference type="HAMAP-Rule" id="MF_01405"/>
    </source>
</evidence>
<evidence type="ECO:0000256" key="6">
    <source>
        <dbReference type="ARBA" id="ARBA00022842"/>
    </source>
</evidence>
<organism evidence="12 13">
    <name type="scientific">Microbulbifer donghaiensis</name>
    <dbReference type="NCBI Taxonomy" id="494016"/>
    <lineage>
        <taxon>Bacteria</taxon>
        <taxon>Pseudomonadati</taxon>
        <taxon>Pseudomonadota</taxon>
        <taxon>Gammaproteobacteria</taxon>
        <taxon>Cellvibrionales</taxon>
        <taxon>Microbulbiferaceae</taxon>
        <taxon>Microbulbifer</taxon>
    </lineage>
</organism>
<dbReference type="Gene3D" id="3.90.950.10">
    <property type="match status" value="1"/>
</dbReference>
<sequence>MTKKIVLASGNAGKLREFSQLFANWDIQVVPQSEFEVSDAEETGLSFIENALIKARHASRISGLPALADDSGLAVDVLGGAPGIYSARYAGPAASDTENNRKLLQALQDVPDERRTASFHCALAFVRRHDDPVPLVCTARWSGRILREPAGEQGFGYDPLFFVESEGMTSAQLAREVKNRLSHRAQAVAQFATLWRERMQGGDLV</sequence>
<dbReference type="GO" id="GO:0009117">
    <property type="term" value="P:nucleotide metabolic process"/>
    <property type="evidence" value="ECO:0007669"/>
    <property type="project" value="UniProtKB-KW"/>
</dbReference>
<evidence type="ECO:0000256" key="4">
    <source>
        <dbReference type="ARBA" id="ARBA00022741"/>
    </source>
</evidence>
<keyword evidence="5 10" id="KW-0378">Hydrolase</keyword>
<dbReference type="AlphaFoldDB" id="A0A1M5ENM4"/>
<dbReference type="InterPro" id="IPR029001">
    <property type="entry name" value="ITPase-like_fam"/>
</dbReference>
<evidence type="ECO:0000256" key="3">
    <source>
        <dbReference type="ARBA" id="ARBA00022723"/>
    </source>
</evidence>
<dbReference type="GO" id="GO:0017111">
    <property type="term" value="F:ribonucleoside triphosphate phosphatase activity"/>
    <property type="evidence" value="ECO:0007669"/>
    <property type="project" value="InterPro"/>
</dbReference>
<comment type="catalytic activity">
    <reaction evidence="8 10">
        <text>dITP + H2O = dIMP + diphosphate + H(+)</text>
        <dbReference type="Rhea" id="RHEA:28342"/>
        <dbReference type="ChEBI" id="CHEBI:15377"/>
        <dbReference type="ChEBI" id="CHEBI:15378"/>
        <dbReference type="ChEBI" id="CHEBI:33019"/>
        <dbReference type="ChEBI" id="CHEBI:61194"/>
        <dbReference type="ChEBI" id="CHEBI:61382"/>
        <dbReference type="EC" id="3.6.1.66"/>
    </reaction>
</comment>
<comment type="similarity">
    <text evidence="1 10 11">Belongs to the HAM1 NTPase family.</text>
</comment>
<evidence type="ECO:0000256" key="1">
    <source>
        <dbReference type="ARBA" id="ARBA00008023"/>
    </source>
</evidence>
<dbReference type="InterPro" id="IPR020922">
    <property type="entry name" value="dITP/XTP_pyrophosphatase"/>
</dbReference>
<evidence type="ECO:0000256" key="11">
    <source>
        <dbReference type="RuleBase" id="RU003781"/>
    </source>
</evidence>
<dbReference type="RefSeq" id="WP_073276083.1">
    <property type="nucleotide sequence ID" value="NZ_FQVA01000003.1"/>
</dbReference>
<keyword evidence="13" id="KW-1185">Reference proteome</keyword>
<dbReference type="NCBIfam" id="TIGR00042">
    <property type="entry name" value="RdgB/HAM1 family non-canonical purine NTP pyrophosphatase"/>
    <property type="match status" value="1"/>
</dbReference>
<dbReference type="FunFam" id="3.90.950.10:FF:000001">
    <property type="entry name" value="dITP/XTP pyrophosphatase"/>
    <property type="match status" value="1"/>
</dbReference>
<gene>
    <name evidence="12" type="ORF">SAMN04487965_2749</name>
</gene>
<feature type="binding site" evidence="10">
    <location>
        <begin position="155"/>
        <end position="158"/>
    </location>
    <ligand>
        <name>substrate</name>
    </ligand>
</feature>
<comment type="catalytic activity">
    <reaction evidence="10">
        <text>ITP + H2O = IMP + diphosphate + H(+)</text>
        <dbReference type="Rhea" id="RHEA:29399"/>
        <dbReference type="ChEBI" id="CHEBI:15377"/>
        <dbReference type="ChEBI" id="CHEBI:15378"/>
        <dbReference type="ChEBI" id="CHEBI:33019"/>
        <dbReference type="ChEBI" id="CHEBI:58053"/>
        <dbReference type="ChEBI" id="CHEBI:61402"/>
        <dbReference type="EC" id="3.6.1.66"/>
    </reaction>
</comment>
<feature type="binding site" evidence="10">
    <location>
        <begin position="183"/>
        <end position="184"/>
    </location>
    <ligand>
        <name>substrate</name>
    </ligand>
</feature>
<dbReference type="STRING" id="494016.SAMN04487965_2749"/>
<feature type="binding site" evidence="10">
    <location>
        <position position="41"/>
    </location>
    <ligand>
        <name>Mg(2+)</name>
        <dbReference type="ChEBI" id="CHEBI:18420"/>
    </ligand>
</feature>
<dbReference type="EMBL" id="FQVA01000003">
    <property type="protein sequence ID" value="SHF80700.1"/>
    <property type="molecule type" value="Genomic_DNA"/>
</dbReference>
<dbReference type="GO" id="GO:0000166">
    <property type="term" value="F:nucleotide binding"/>
    <property type="evidence" value="ECO:0007669"/>
    <property type="project" value="UniProtKB-KW"/>
</dbReference>
<protein>
    <recommendedName>
        <fullName evidence="10">dITP/XTP pyrophosphatase</fullName>
        <ecNumber evidence="10">3.6.1.66</ecNumber>
    </recommendedName>
    <alternativeName>
        <fullName evidence="10">Non-canonical purine NTP pyrophosphatase</fullName>
    </alternativeName>
    <alternativeName>
        <fullName evidence="10">Non-standard purine NTP pyrophosphatase</fullName>
    </alternativeName>
    <alternativeName>
        <fullName evidence="10">Nucleoside-triphosphate diphosphatase</fullName>
    </alternativeName>
    <alternativeName>
        <fullName evidence="10">Nucleoside-triphosphate pyrophosphatase</fullName>
        <shortName evidence="10">NTPase</shortName>
    </alternativeName>
</protein>
<evidence type="ECO:0000256" key="9">
    <source>
        <dbReference type="ARBA" id="ARBA00052017"/>
    </source>
</evidence>
<dbReference type="GO" id="GO:0005829">
    <property type="term" value="C:cytosol"/>
    <property type="evidence" value="ECO:0007669"/>
    <property type="project" value="TreeGrafter"/>
</dbReference>
<dbReference type="OrthoDB" id="9807456at2"/>
<feature type="binding site" evidence="10">
    <location>
        <position position="70"/>
    </location>
    <ligand>
        <name>Mg(2+)</name>
        <dbReference type="ChEBI" id="CHEBI:18420"/>
    </ligand>
</feature>
<name>A0A1M5ENM4_9GAMM</name>
<comment type="cofactor">
    <cofactor evidence="10">
        <name>Mg(2+)</name>
        <dbReference type="ChEBI" id="CHEBI:18420"/>
    </cofactor>
    <text evidence="10">Binds 1 Mg(2+) ion per subunit.</text>
</comment>
<evidence type="ECO:0000313" key="13">
    <source>
        <dbReference type="Proteomes" id="UP000184170"/>
    </source>
</evidence>
<accession>A0A1M5ENM4</accession>
<dbReference type="Proteomes" id="UP000184170">
    <property type="component" value="Unassembled WGS sequence"/>
</dbReference>
<dbReference type="GO" id="GO:0009146">
    <property type="term" value="P:purine nucleoside triphosphate catabolic process"/>
    <property type="evidence" value="ECO:0007669"/>
    <property type="project" value="UniProtKB-UniRule"/>
</dbReference>
<evidence type="ECO:0000313" key="12">
    <source>
        <dbReference type="EMBL" id="SHF80700.1"/>
    </source>
</evidence>
<dbReference type="GO" id="GO:0036220">
    <property type="term" value="F:ITP diphosphatase activity"/>
    <property type="evidence" value="ECO:0007669"/>
    <property type="project" value="UniProtKB-UniRule"/>
</dbReference>
<dbReference type="GO" id="GO:0036222">
    <property type="term" value="F:XTP diphosphatase activity"/>
    <property type="evidence" value="ECO:0007669"/>
    <property type="project" value="UniProtKB-UniRule"/>
</dbReference>
<feature type="binding site" evidence="10">
    <location>
        <begin position="9"/>
        <end position="14"/>
    </location>
    <ligand>
        <name>substrate</name>
    </ligand>
</feature>
<evidence type="ECO:0000256" key="2">
    <source>
        <dbReference type="ARBA" id="ARBA00011738"/>
    </source>
</evidence>
<feature type="binding site" evidence="10">
    <location>
        <position position="71"/>
    </location>
    <ligand>
        <name>substrate</name>
    </ligand>
</feature>
<comment type="subunit">
    <text evidence="2 10">Homodimer.</text>
</comment>
<dbReference type="HAMAP" id="MF_01405">
    <property type="entry name" value="Non_canon_purine_NTPase"/>
    <property type="match status" value="1"/>
</dbReference>
<evidence type="ECO:0000256" key="8">
    <source>
        <dbReference type="ARBA" id="ARBA00051875"/>
    </source>
</evidence>
<proteinExistence type="inferred from homology"/>
<dbReference type="Pfam" id="PF01725">
    <property type="entry name" value="Ham1p_like"/>
    <property type="match status" value="1"/>
</dbReference>
<reference evidence="13" key="1">
    <citation type="submission" date="2016-11" db="EMBL/GenBank/DDBJ databases">
        <authorList>
            <person name="Varghese N."/>
            <person name="Submissions S."/>
        </authorList>
    </citation>
    <scope>NUCLEOTIDE SEQUENCE [LARGE SCALE GENOMIC DNA]</scope>
    <source>
        <strain evidence="13">CGMCC 1.7063</strain>
    </source>
</reference>
<feature type="active site" description="Proton acceptor" evidence="10">
    <location>
        <position position="70"/>
    </location>
</feature>
<dbReference type="PANTHER" id="PTHR11067:SF9">
    <property type="entry name" value="INOSINE TRIPHOSPHATE PYROPHOSPHATASE"/>
    <property type="match status" value="1"/>
</dbReference>
<evidence type="ECO:0000256" key="7">
    <source>
        <dbReference type="ARBA" id="ARBA00023080"/>
    </source>
</evidence>
<evidence type="ECO:0000256" key="5">
    <source>
        <dbReference type="ARBA" id="ARBA00022801"/>
    </source>
</evidence>
<dbReference type="PANTHER" id="PTHR11067">
    <property type="entry name" value="INOSINE TRIPHOSPHATE PYROPHOSPHATASE/HAM1 PROTEIN"/>
    <property type="match status" value="1"/>
</dbReference>
<dbReference type="InterPro" id="IPR002637">
    <property type="entry name" value="RdgB/HAM1"/>
</dbReference>
<feature type="binding site" evidence="10">
    <location>
        <position position="178"/>
    </location>
    <ligand>
        <name>substrate</name>
    </ligand>
</feature>